<dbReference type="InterPro" id="IPR036856">
    <property type="entry name" value="Ald_Oxase/Xan_DH_a/b_sf"/>
</dbReference>
<dbReference type="Pfam" id="PF01315">
    <property type="entry name" value="Ald_Xan_dh_C"/>
    <property type="match status" value="1"/>
</dbReference>
<dbReference type="InterPro" id="IPR046867">
    <property type="entry name" value="AldOxase/xan_DH_MoCoBD2"/>
</dbReference>
<dbReference type="SUPFAM" id="SSF56003">
    <property type="entry name" value="Molybdenum cofactor-binding domain"/>
    <property type="match status" value="1"/>
</dbReference>
<evidence type="ECO:0000256" key="2">
    <source>
        <dbReference type="ARBA" id="ARBA00023002"/>
    </source>
</evidence>
<dbReference type="AlphaFoldDB" id="A0A1L9B953"/>
<feature type="domain" description="Aldehyde oxidase/xanthine dehydrogenase a/b hammerhead" evidence="3">
    <location>
        <begin position="20"/>
        <end position="132"/>
    </location>
</feature>
<name>A0A1L9B953_9BACT</name>
<evidence type="ECO:0000256" key="1">
    <source>
        <dbReference type="ARBA" id="ARBA00022505"/>
    </source>
</evidence>
<dbReference type="Gene3D" id="3.90.1170.50">
    <property type="entry name" value="Aldehyde oxidase/xanthine dehydrogenase, a/b hammerhead"/>
    <property type="match status" value="1"/>
</dbReference>
<keyword evidence="1" id="KW-0500">Molybdenum</keyword>
<dbReference type="SUPFAM" id="SSF54665">
    <property type="entry name" value="CO dehydrogenase molybdoprotein N-domain-like"/>
    <property type="match status" value="1"/>
</dbReference>
<accession>A0A1L9B953</accession>
<evidence type="ECO:0000313" key="4">
    <source>
        <dbReference type="EMBL" id="OJH38796.1"/>
    </source>
</evidence>
<evidence type="ECO:0000259" key="3">
    <source>
        <dbReference type="SMART" id="SM01008"/>
    </source>
</evidence>
<dbReference type="SMART" id="SM01008">
    <property type="entry name" value="Ald_Xan_dh_C"/>
    <property type="match status" value="1"/>
</dbReference>
<dbReference type="PANTHER" id="PTHR11908">
    <property type="entry name" value="XANTHINE DEHYDROGENASE"/>
    <property type="match status" value="1"/>
</dbReference>
<gene>
    <name evidence="4" type="ORF">BON30_21455</name>
</gene>
<dbReference type="InterPro" id="IPR016208">
    <property type="entry name" value="Ald_Oxase/xanthine_DH-like"/>
</dbReference>
<reference evidence="4 5" key="2">
    <citation type="submission" date="2016-12" db="EMBL/GenBank/DDBJ databases">
        <title>Draft Genome Sequence of Cystobacter ferrugineus Strain Cbfe23.</title>
        <authorList>
            <person name="Akbar S."/>
            <person name="Dowd S.E."/>
            <person name="Stevens D.C."/>
        </authorList>
    </citation>
    <scope>NUCLEOTIDE SEQUENCE [LARGE SCALE GENOMIC DNA]</scope>
    <source>
        <strain evidence="4 5">Cbfe23</strain>
    </source>
</reference>
<protein>
    <submittedName>
        <fullName evidence="4">Xanthine dehydrogenase</fullName>
    </submittedName>
</protein>
<dbReference type="Pfam" id="PF20256">
    <property type="entry name" value="MoCoBD_2"/>
    <property type="match status" value="1"/>
</dbReference>
<dbReference type="InterPro" id="IPR037165">
    <property type="entry name" value="AldOxase/xan_DH_Mopterin-bd_sf"/>
</dbReference>
<dbReference type="OrthoDB" id="9775084at2"/>
<dbReference type="Pfam" id="PF02738">
    <property type="entry name" value="MoCoBD_1"/>
    <property type="match status" value="1"/>
</dbReference>
<keyword evidence="5" id="KW-1185">Reference proteome</keyword>
<proteinExistence type="predicted"/>
<dbReference type="InterPro" id="IPR008274">
    <property type="entry name" value="AldOxase/xan_DH_MoCoBD1"/>
</dbReference>
<sequence length="734" mass="77968">MSARASHPDIPRVDARDKVRGATRYASDHVIPGLAHAWLAVATIGRGRLTSLDTQEALAVPGVRRVLTHLDTAGMRSAGFLMNGGYGVQGLQPLLDTAIAHRGQPIALVVADTLEAAREGAALVRATYEQEPISVTLDAPGAEILPQADSPLPKPAYADKVVGDADGALAAAAVRVDATFRGPPQHQNPMELLTTVAEWLDGTLTVCEPTQNAEAVRHGLARVFGLSPDKIKVFSPTVGGGFGQKNALQSHTALVALAARELGRSVKLVLTRGQIYNIASFRPASRHTVRLGAEVSGRMVAAVHETDHQTSRHDLFPLSYAELTSRLYGIANFRGHERLIRNDIQTPGYARAPFEHIAACAFETAVDELAYELGMDPVALRIANDTSVDALTGRLLSSRHVVECLKRGAARFGWETRSPTPGSMTLADGTLVGWGVAIGAYKAATAPAIARLRVTDAGGVHVSVGGHEMGQGIRTAIAATVAAELGVPPETVNVSVGNTGGIPQHLTAGSWGTATVLPTVHQAALNLMKELQLLGGNGPAGRTPQQFLRDAGKPFLEVEARHRAPGQPEAIYERLSQGLPAGAGPVYPDFVSFSYCAHFVEVRIEPRTRRIRVPRVVSVLDCGRVISPRTARSQVFGGVIWGIGAALREESEVDPRYGGFLNADLAEYAIPVHADIGSLEAEFIDEPDPLINELGVKGLGEVVMVGVAPALVNAIHHATGRRIRHLPIRIEDVL</sequence>
<dbReference type="PANTHER" id="PTHR11908:SF132">
    <property type="entry name" value="ALDEHYDE OXIDASE 1-RELATED"/>
    <property type="match status" value="1"/>
</dbReference>
<dbReference type="Gene3D" id="3.30.365.10">
    <property type="entry name" value="Aldehyde oxidase/xanthine dehydrogenase, molybdopterin binding domain"/>
    <property type="match status" value="4"/>
</dbReference>
<comment type="caution">
    <text evidence="4">The sequence shown here is derived from an EMBL/GenBank/DDBJ whole genome shotgun (WGS) entry which is preliminary data.</text>
</comment>
<dbReference type="EMBL" id="MPIN01000005">
    <property type="protein sequence ID" value="OJH38796.1"/>
    <property type="molecule type" value="Genomic_DNA"/>
</dbReference>
<dbReference type="InterPro" id="IPR000674">
    <property type="entry name" value="Ald_Oxase/Xan_DH_a/b"/>
</dbReference>
<evidence type="ECO:0000313" key="5">
    <source>
        <dbReference type="Proteomes" id="UP000182229"/>
    </source>
</evidence>
<dbReference type="Proteomes" id="UP000182229">
    <property type="component" value="Unassembled WGS sequence"/>
</dbReference>
<dbReference type="GO" id="GO:0016491">
    <property type="term" value="F:oxidoreductase activity"/>
    <property type="evidence" value="ECO:0007669"/>
    <property type="project" value="UniProtKB-KW"/>
</dbReference>
<keyword evidence="2" id="KW-0560">Oxidoreductase</keyword>
<dbReference type="STRING" id="83449.BON30_21455"/>
<dbReference type="RefSeq" id="WP_071900230.1">
    <property type="nucleotide sequence ID" value="NZ_MPIN01000005.1"/>
</dbReference>
<dbReference type="GO" id="GO:0005506">
    <property type="term" value="F:iron ion binding"/>
    <property type="evidence" value="ECO:0007669"/>
    <property type="project" value="InterPro"/>
</dbReference>
<reference evidence="5" key="1">
    <citation type="submission" date="2016-11" db="EMBL/GenBank/DDBJ databases">
        <authorList>
            <person name="Shukria A."/>
            <person name="Stevens D.C."/>
        </authorList>
    </citation>
    <scope>NUCLEOTIDE SEQUENCE [LARGE SCALE GENOMIC DNA]</scope>
    <source>
        <strain evidence="5">Cbfe23</strain>
    </source>
</reference>
<organism evidence="4 5">
    <name type="scientific">Cystobacter ferrugineus</name>
    <dbReference type="NCBI Taxonomy" id="83449"/>
    <lineage>
        <taxon>Bacteria</taxon>
        <taxon>Pseudomonadati</taxon>
        <taxon>Myxococcota</taxon>
        <taxon>Myxococcia</taxon>
        <taxon>Myxococcales</taxon>
        <taxon>Cystobacterineae</taxon>
        <taxon>Archangiaceae</taxon>
        <taxon>Cystobacter</taxon>
    </lineage>
</organism>